<dbReference type="Proteomes" id="UP000790377">
    <property type="component" value="Unassembled WGS sequence"/>
</dbReference>
<evidence type="ECO:0000313" key="2">
    <source>
        <dbReference type="Proteomes" id="UP000790377"/>
    </source>
</evidence>
<evidence type="ECO:0000313" key="1">
    <source>
        <dbReference type="EMBL" id="KAH7909901.1"/>
    </source>
</evidence>
<protein>
    <submittedName>
        <fullName evidence="1">Uncharacterized protein</fullName>
    </submittedName>
</protein>
<gene>
    <name evidence="1" type="ORF">BJ138DRAFT_1114579</name>
</gene>
<comment type="caution">
    <text evidence="1">The sequence shown here is derived from an EMBL/GenBank/DDBJ whole genome shotgun (WGS) entry which is preliminary data.</text>
</comment>
<reference evidence="1" key="1">
    <citation type="journal article" date="2021" name="New Phytol.">
        <title>Evolutionary innovations through gain and loss of genes in the ectomycorrhizal Boletales.</title>
        <authorList>
            <person name="Wu G."/>
            <person name="Miyauchi S."/>
            <person name="Morin E."/>
            <person name="Kuo A."/>
            <person name="Drula E."/>
            <person name="Varga T."/>
            <person name="Kohler A."/>
            <person name="Feng B."/>
            <person name="Cao Y."/>
            <person name="Lipzen A."/>
            <person name="Daum C."/>
            <person name="Hundley H."/>
            <person name="Pangilinan J."/>
            <person name="Johnson J."/>
            <person name="Barry K."/>
            <person name="LaButti K."/>
            <person name="Ng V."/>
            <person name="Ahrendt S."/>
            <person name="Min B."/>
            <person name="Choi I.G."/>
            <person name="Park H."/>
            <person name="Plett J.M."/>
            <person name="Magnuson J."/>
            <person name="Spatafora J.W."/>
            <person name="Nagy L.G."/>
            <person name="Henrissat B."/>
            <person name="Grigoriev I.V."/>
            <person name="Yang Z.L."/>
            <person name="Xu J."/>
            <person name="Martin F.M."/>
        </authorList>
    </citation>
    <scope>NUCLEOTIDE SEQUENCE</scope>
    <source>
        <strain evidence="1">ATCC 28755</strain>
    </source>
</reference>
<proteinExistence type="predicted"/>
<organism evidence="1 2">
    <name type="scientific">Hygrophoropsis aurantiaca</name>
    <dbReference type="NCBI Taxonomy" id="72124"/>
    <lineage>
        <taxon>Eukaryota</taxon>
        <taxon>Fungi</taxon>
        <taxon>Dikarya</taxon>
        <taxon>Basidiomycota</taxon>
        <taxon>Agaricomycotina</taxon>
        <taxon>Agaricomycetes</taxon>
        <taxon>Agaricomycetidae</taxon>
        <taxon>Boletales</taxon>
        <taxon>Coniophorineae</taxon>
        <taxon>Hygrophoropsidaceae</taxon>
        <taxon>Hygrophoropsis</taxon>
    </lineage>
</organism>
<name>A0ACB8AA64_9AGAM</name>
<accession>A0ACB8AA64</accession>
<dbReference type="EMBL" id="MU267736">
    <property type="protein sequence ID" value="KAH7909901.1"/>
    <property type="molecule type" value="Genomic_DNA"/>
</dbReference>
<keyword evidence="2" id="KW-1185">Reference proteome</keyword>
<sequence length="345" mass="38084">MNSTLPPGLTLERAVNVSILIGPVELGVAIAILLFGCSIVQGYIYYSTFRDDPWFFKVLVASVLTVETGHIMCISAYIWSMTVTTYGNPMALAVFPAAADMMIVSTTLISISVQSFYIFRLTKFSNTRIFPALCAAILVLANLTCLIIAGKAFAMESLVQFETAIFRLIAVSLTAKAVCDLAIAIGMVYHLRNRRKSGFPRTAYIIDRLIRWTLETGILTGLNSISVLVFFLTMSNNFIWIGLYTFLACTYANSFLASRVNVFSKRLDHEAYEINNISNVDSGGSNLSRINPIVIGISKTVERSPSPGGKLTAQASLLFMPLGHVRLMDDPDTYTVRHRIRGRED</sequence>